<dbReference type="AlphaFoldDB" id="A0A8X7BQI9"/>
<organism evidence="1 2">
    <name type="scientific">Trichonephila inaurata madagascariensis</name>
    <dbReference type="NCBI Taxonomy" id="2747483"/>
    <lineage>
        <taxon>Eukaryota</taxon>
        <taxon>Metazoa</taxon>
        <taxon>Ecdysozoa</taxon>
        <taxon>Arthropoda</taxon>
        <taxon>Chelicerata</taxon>
        <taxon>Arachnida</taxon>
        <taxon>Araneae</taxon>
        <taxon>Araneomorphae</taxon>
        <taxon>Entelegynae</taxon>
        <taxon>Araneoidea</taxon>
        <taxon>Nephilidae</taxon>
        <taxon>Trichonephila</taxon>
        <taxon>Trichonephila inaurata</taxon>
    </lineage>
</organism>
<comment type="caution">
    <text evidence="1">The sequence shown here is derived from an EMBL/GenBank/DDBJ whole genome shotgun (WGS) entry which is preliminary data.</text>
</comment>
<evidence type="ECO:0000313" key="1">
    <source>
        <dbReference type="EMBL" id="GFY40065.1"/>
    </source>
</evidence>
<protein>
    <submittedName>
        <fullName evidence="1">Uncharacterized protein</fullName>
    </submittedName>
</protein>
<dbReference type="OrthoDB" id="6132759at2759"/>
<dbReference type="Proteomes" id="UP000886998">
    <property type="component" value="Unassembled WGS sequence"/>
</dbReference>
<accession>A0A8X7BQI9</accession>
<keyword evidence="2" id="KW-1185">Reference proteome</keyword>
<name>A0A8X7BQI9_9ARAC</name>
<sequence>MSRSHDRSLCWGALPHRFFGNLVKMTLSLGELGSQFGRVLAGSLPGTNEGGAVLGVLVSLALAACLSFIPENKTHKFLPLSNECPASNATESNFTVIFSSIQNPTTSIYENSTLAFISETDIEK</sequence>
<evidence type="ECO:0000313" key="2">
    <source>
        <dbReference type="Proteomes" id="UP000886998"/>
    </source>
</evidence>
<proteinExistence type="predicted"/>
<dbReference type="EMBL" id="BMAV01001644">
    <property type="protein sequence ID" value="GFY40065.1"/>
    <property type="molecule type" value="Genomic_DNA"/>
</dbReference>
<reference evidence="1" key="1">
    <citation type="submission" date="2020-08" db="EMBL/GenBank/DDBJ databases">
        <title>Multicomponent nature underlies the extraordinary mechanical properties of spider dragline silk.</title>
        <authorList>
            <person name="Kono N."/>
            <person name="Nakamura H."/>
            <person name="Mori M."/>
            <person name="Yoshida Y."/>
            <person name="Ohtoshi R."/>
            <person name="Malay A.D."/>
            <person name="Moran D.A.P."/>
            <person name="Tomita M."/>
            <person name="Numata K."/>
            <person name="Arakawa K."/>
        </authorList>
    </citation>
    <scope>NUCLEOTIDE SEQUENCE</scope>
</reference>
<gene>
    <name evidence="1" type="ORF">TNIN_400451</name>
</gene>